<gene>
    <name evidence="5" type="ORF">K4G66_31005</name>
</gene>
<keyword evidence="3" id="KW-0472">Membrane</keyword>
<feature type="repeat" description="TPR" evidence="1">
    <location>
        <begin position="283"/>
        <end position="316"/>
    </location>
</feature>
<dbReference type="SUPFAM" id="SSF48452">
    <property type="entry name" value="TPR-like"/>
    <property type="match status" value="2"/>
</dbReference>
<protein>
    <submittedName>
        <fullName evidence="5">CHAT domain-containing protein</fullName>
    </submittedName>
</protein>
<keyword evidence="1" id="KW-0802">TPR repeat</keyword>
<dbReference type="PANTHER" id="PTHR10098:SF108">
    <property type="entry name" value="TETRATRICOPEPTIDE REPEAT PROTEIN 28"/>
    <property type="match status" value="1"/>
</dbReference>
<accession>A0AA49GNS7</accession>
<feature type="domain" description="CHAT" evidence="4">
    <location>
        <begin position="646"/>
        <end position="943"/>
    </location>
</feature>
<dbReference type="InterPro" id="IPR024983">
    <property type="entry name" value="CHAT_dom"/>
</dbReference>
<evidence type="ECO:0000313" key="5">
    <source>
        <dbReference type="EMBL" id="WKN36798.1"/>
    </source>
</evidence>
<keyword evidence="2" id="KW-0175">Coiled coil</keyword>
<proteinExistence type="predicted"/>
<name>A0AA49GNS7_9BACT</name>
<feature type="transmembrane region" description="Helical" evidence="3">
    <location>
        <begin position="953"/>
        <end position="976"/>
    </location>
</feature>
<keyword evidence="3" id="KW-1133">Transmembrane helix</keyword>
<dbReference type="Pfam" id="PF13424">
    <property type="entry name" value="TPR_12"/>
    <property type="match status" value="1"/>
</dbReference>
<reference evidence="5" key="2">
    <citation type="journal article" date="2024" name="Antonie Van Leeuwenhoek">
        <title>Roseihalotalea indica gen. nov., sp. nov., a halophilic Bacteroidetes from mesopelagic Southwest Indian Ocean with higher carbohydrate metabolic potential.</title>
        <authorList>
            <person name="Chen B."/>
            <person name="Zhang M."/>
            <person name="Lin D."/>
            <person name="Ye J."/>
            <person name="Tang K."/>
        </authorList>
    </citation>
    <scope>NUCLEOTIDE SEQUENCE</scope>
    <source>
        <strain evidence="5">TK19036</strain>
    </source>
</reference>
<dbReference type="AlphaFoldDB" id="A0AA49GNS7"/>
<dbReference type="InterPro" id="IPR019734">
    <property type="entry name" value="TPR_rpt"/>
</dbReference>
<dbReference type="EMBL" id="CP120682">
    <property type="protein sequence ID" value="WKN36798.1"/>
    <property type="molecule type" value="Genomic_DNA"/>
</dbReference>
<dbReference type="Pfam" id="PF12770">
    <property type="entry name" value="CHAT"/>
    <property type="match status" value="1"/>
</dbReference>
<feature type="coiled-coil region" evidence="2">
    <location>
        <begin position="503"/>
        <end position="552"/>
    </location>
</feature>
<evidence type="ECO:0000256" key="1">
    <source>
        <dbReference type="PROSITE-ProRule" id="PRU00339"/>
    </source>
</evidence>
<organism evidence="5">
    <name type="scientific">Roseihalotalea indica</name>
    <dbReference type="NCBI Taxonomy" id="2867963"/>
    <lineage>
        <taxon>Bacteria</taxon>
        <taxon>Pseudomonadati</taxon>
        <taxon>Bacteroidota</taxon>
        <taxon>Cytophagia</taxon>
        <taxon>Cytophagales</taxon>
        <taxon>Catalimonadaceae</taxon>
        <taxon>Roseihalotalea</taxon>
    </lineage>
</organism>
<reference evidence="5" key="1">
    <citation type="journal article" date="2023" name="Comput. Struct. Biotechnol. J.">
        <title>Discovery of a novel marine Bacteroidetes with a rich repertoire of carbohydrate-active enzymes.</title>
        <authorList>
            <person name="Chen B."/>
            <person name="Liu G."/>
            <person name="Chen Q."/>
            <person name="Wang H."/>
            <person name="Liu L."/>
            <person name="Tang K."/>
        </authorList>
    </citation>
    <scope>NUCLEOTIDE SEQUENCE</scope>
    <source>
        <strain evidence="5">TK19036</strain>
    </source>
</reference>
<sequence length="981" mass="111373">MQCFLGSAQTKPSVTEEVNEIINQVYADYFYSTPDSAIQLLNTAAQKAEAAQQWDLQISVLLQASWCAEYHTQIDTLQHYLARTEQLMRTHAEALDTLDPEGTISTDIAYTKGAFYYTTGDFASSVEAFNQIVQPSTLAQISDSLLVADVFAYLGSAYYRLQNYQKALDHYQIADQWLPQAVEAQEYNQAYRRALNALYQAQCYYALGSYKQQPKAYERGKTLVHEAFAFLLPRKSTPRFVNPTLSGANVIASIFKDQQQFDSALYYLDFALPLLEKQSTKVIDTYNQLGTIYAQMHRYPEALDYFQQSKQLADHLLPAKHYQRGIIHTLTGKTFADQQLWQKALREYQLALTQLVTEFNSTEDLLENPAYQDSGAKKELLEVLAYKAEALWGLYQQSPNDTRPLLSALEIYHQIGDILNNMRKVFPSIEYKQFIAAHFFSIYEQAIRVAYEMHQQQPNEQEKYLAEAFHFAERSKSILLLEATQEMQAKNFAGIPDSLLEREREYTRKRSFLEGQLSELENTSADEANAIRQQILATRDAYQDLLKQFEEEYPKYYALKHATQVASLSEVQATLRAGTVMFSYFYGDSILFAFGVSSEAVCLVPIAIHDNIQNEISGLITYTNQYQWQEANAPGAVNQYAKQGYSLYKQLVGNLIDTLHAQPDKLIIVPDGQLGYLPFDILLTENTTNANRYATLPYLLKKYPIRYEYSATLFANQSDYQPKPTPQYAYTGFAPKYMGKSPLLAEGNLTRSAKSNGTYSDLLYNKEEVEHVSRLFNSRVFVDDQATEDAFKEFATQSDMLHLSMHAFANDEEPMFSGLVFSQSASGEEDDVLYTYELYDMQLQANLAILSACETGIGQLARGEGVMSLGRAFKYAGCPNVAMSLWKVNDRTTQNIVQTFFEKLAEGRDKDEALQQAKLTFLSEAKGPLAHPYYWASLVLIGDDKPIEDQSFISGWTLGLFVGVLILLLGFILLTYRKGRG</sequence>
<dbReference type="Gene3D" id="1.25.40.10">
    <property type="entry name" value="Tetratricopeptide repeat domain"/>
    <property type="match status" value="2"/>
</dbReference>
<evidence type="ECO:0000259" key="4">
    <source>
        <dbReference type="Pfam" id="PF12770"/>
    </source>
</evidence>
<dbReference type="InterPro" id="IPR011990">
    <property type="entry name" value="TPR-like_helical_dom_sf"/>
</dbReference>
<dbReference type="PANTHER" id="PTHR10098">
    <property type="entry name" value="RAPSYN-RELATED"/>
    <property type="match status" value="1"/>
</dbReference>
<keyword evidence="3" id="KW-0812">Transmembrane</keyword>
<dbReference type="SMART" id="SM00028">
    <property type="entry name" value="TPR"/>
    <property type="match status" value="3"/>
</dbReference>
<evidence type="ECO:0000256" key="3">
    <source>
        <dbReference type="SAM" id="Phobius"/>
    </source>
</evidence>
<evidence type="ECO:0000256" key="2">
    <source>
        <dbReference type="SAM" id="Coils"/>
    </source>
</evidence>
<dbReference type="PROSITE" id="PS50005">
    <property type="entry name" value="TPR"/>
    <property type="match status" value="2"/>
</dbReference>
<feature type="repeat" description="TPR" evidence="1">
    <location>
        <begin position="148"/>
        <end position="181"/>
    </location>
</feature>